<dbReference type="OrthoDB" id="9808209at2"/>
<dbReference type="InterPro" id="IPR038666">
    <property type="entry name" value="SSP1_head-tail_sf"/>
</dbReference>
<dbReference type="AlphaFoldDB" id="A0A127EHT1"/>
<reference evidence="1 2" key="1">
    <citation type="journal article" date="2016" name="PLoS ONE">
        <title>Plasmid Characterization and Chromosome Analysis of Two netF+ Clostridium perfringens Isolates Associated with Foal and Canine Necrotizing Enteritis.</title>
        <authorList>
            <person name="Mehdizadeh Gohari I."/>
            <person name="Kropinski A.M."/>
            <person name="Weese S.J."/>
            <person name="Parreira V.R."/>
            <person name="Whitehead A.E."/>
            <person name="Boerlin P."/>
            <person name="Prescott J.F."/>
        </authorList>
    </citation>
    <scope>NUCLEOTIDE SEQUENCE [LARGE SCALE GENOMIC DNA]</scope>
    <source>
        <strain evidence="1 2">JP838</strain>
    </source>
</reference>
<sequence length="107" mass="12872">MQRFRERITFQTLTTTTNENGFQSENWVDYYTCWSDLKSMNGREYFESLANNTELIVSFRCRYCAKLNNLDTKKVRILHKNKTYDINYVYNVQDSNSFIEFKCKSIS</sequence>
<dbReference type="NCBIfam" id="TIGR01563">
    <property type="entry name" value="gp16_SPP1"/>
    <property type="match status" value="1"/>
</dbReference>
<dbReference type="EMBL" id="CP010994">
    <property type="protein sequence ID" value="AMN35519.1"/>
    <property type="molecule type" value="Genomic_DNA"/>
</dbReference>
<dbReference type="Proteomes" id="UP000070260">
    <property type="component" value="Chromosome"/>
</dbReference>
<name>A0A127EHT1_CLOPF</name>
<dbReference type="RefSeq" id="WP_061427701.1">
    <property type="nucleotide sequence ID" value="NZ_CP010994.1"/>
</dbReference>
<dbReference type="Gene3D" id="2.40.10.270">
    <property type="entry name" value="Bacteriophage SPP1 head-tail adaptor protein"/>
    <property type="match status" value="1"/>
</dbReference>
<proteinExistence type="predicted"/>
<organism evidence="1 2">
    <name type="scientific">Clostridium perfringens</name>
    <dbReference type="NCBI Taxonomy" id="1502"/>
    <lineage>
        <taxon>Bacteria</taxon>
        <taxon>Bacillati</taxon>
        <taxon>Bacillota</taxon>
        <taxon>Clostridia</taxon>
        <taxon>Eubacteriales</taxon>
        <taxon>Clostridiaceae</taxon>
        <taxon>Clostridium</taxon>
    </lineage>
</organism>
<dbReference type="InterPro" id="IPR008767">
    <property type="entry name" value="Phage_SPP1_head-tail_adaptor"/>
</dbReference>
<protein>
    <recommendedName>
        <fullName evidence="3">Head-tail adaptor protein</fullName>
    </recommendedName>
</protein>
<evidence type="ECO:0008006" key="3">
    <source>
        <dbReference type="Google" id="ProtNLM"/>
    </source>
</evidence>
<accession>A0A127EHT1</accession>
<gene>
    <name evidence="1" type="ORF">JFP838_07075</name>
</gene>
<dbReference type="PATRIC" id="fig|1502.177.peg.1448"/>
<dbReference type="Pfam" id="PF05521">
    <property type="entry name" value="Phage_HCP"/>
    <property type="match status" value="1"/>
</dbReference>
<evidence type="ECO:0000313" key="1">
    <source>
        <dbReference type="EMBL" id="AMN35519.1"/>
    </source>
</evidence>
<evidence type="ECO:0000313" key="2">
    <source>
        <dbReference type="Proteomes" id="UP000070260"/>
    </source>
</evidence>